<feature type="region of interest" description="Disordered" evidence="3">
    <location>
        <begin position="126"/>
        <end position="200"/>
    </location>
</feature>
<keyword evidence="1 6" id="KW-0378">Hydrolase</keyword>
<feature type="chain" id="PRO_5021489511" evidence="4">
    <location>
        <begin position="39"/>
        <end position="425"/>
    </location>
</feature>
<name>A0A4Y3KEE6_CELUD</name>
<dbReference type="SMART" id="SM00637">
    <property type="entry name" value="CBD_II"/>
    <property type="match status" value="1"/>
</dbReference>
<feature type="compositionally biased region" description="Acidic residues" evidence="3">
    <location>
        <begin position="180"/>
        <end position="190"/>
    </location>
</feature>
<evidence type="ECO:0000259" key="5">
    <source>
        <dbReference type="PROSITE" id="PS51173"/>
    </source>
</evidence>
<protein>
    <submittedName>
        <fullName evidence="6">Hydrolase</fullName>
    </submittedName>
</protein>
<dbReference type="GO" id="GO:0030247">
    <property type="term" value="F:polysaccharide binding"/>
    <property type="evidence" value="ECO:0007669"/>
    <property type="project" value="UniProtKB-UniRule"/>
</dbReference>
<evidence type="ECO:0000256" key="1">
    <source>
        <dbReference type="ARBA" id="ARBA00022801"/>
    </source>
</evidence>
<dbReference type="EMBL" id="BJLP01000026">
    <property type="protein sequence ID" value="GEA81300.1"/>
    <property type="molecule type" value="Genomic_DNA"/>
</dbReference>
<dbReference type="Proteomes" id="UP000315842">
    <property type="component" value="Unassembled WGS sequence"/>
</dbReference>
<dbReference type="AlphaFoldDB" id="A0A4Y3KEE6"/>
<feature type="signal peptide" evidence="4">
    <location>
        <begin position="1"/>
        <end position="38"/>
    </location>
</feature>
<reference evidence="6 7" key="1">
    <citation type="submission" date="2019-06" db="EMBL/GenBank/DDBJ databases">
        <title>Whole genome shotgun sequence of Cellulomonas uda NBRC 3747.</title>
        <authorList>
            <person name="Hosoyama A."/>
            <person name="Uohara A."/>
            <person name="Ohji S."/>
            <person name="Ichikawa N."/>
        </authorList>
    </citation>
    <scope>NUCLEOTIDE SEQUENCE [LARGE SCALE GENOMIC DNA]</scope>
    <source>
        <strain evidence="6 7">NBRC 3747</strain>
    </source>
</reference>
<dbReference type="Gene3D" id="2.60.40.290">
    <property type="match status" value="1"/>
</dbReference>
<feature type="compositionally biased region" description="Low complexity" evidence="3">
    <location>
        <begin position="142"/>
        <end position="151"/>
    </location>
</feature>
<evidence type="ECO:0000313" key="6">
    <source>
        <dbReference type="EMBL" id="GEA81300.1"/>
    </source>
</evidence>
<organism evidence="6 7">
    <name type="scientific">Cellulomonas uda</name>
    <dbReference type="NCBI Taxonomy" id="1714"/>
    <lineage>
        <taxon>Bacteria</taxon>
        <taxon>Bacillati</taxon>
        <taxon>Actinomycetota</taxon>
        <taxon>Actinomycetes</taxon>
        <taxon>Micrococcales</taxon>
        <taxon>Cellulomonadaceae</taxon>
        <taxon>Cellulomonas</taxon>
    </lineage>
</organism>
<dbReference type="InterPro" id="IPR008965">
    <property type="entry name" value="CBM2/CBM3_carb-bd_dom_sf"/>
</dbReference>
<evidence type="ECO:0000256" key="4">
    <source>
        <dbReference type="SAM" id="SignalP"/>
    </source>
</evidence>
<sequence length="425" mass="44473">MHPSTTRFWRAALAATTAVAAALGATVAAVATGSAAQAAGCQVAWSTSSWPGGFTADVRVTPGAATHGWTLTWTWPSGQRVTQAWSSTVTQSGSAVTVTNAPWNGELAAGATTSFGFQGTWTGENAAPTDFALDGVACNGGTTPTPDPTVDPTDEPTQDPTDDPTQDPTDEPTTEPTQDPTDEPTQDPTDDPTTTPATCGTAVFCDGLETQTSATPSGTWAVTYPDCSGSGRAVVDSTVAHSGSRSLRVDGGAGYCNHVFVQAQPSAPLPRTVYVRFWVRHTTALPVSHTTYLAMRDANDGNRDLRMGGQNALMQWNRSSDDATLPEQSPAGLTRTAQLPAGGSWHCAEVLVEGAAGRLTTYLDGWAVPGLIVDGTPTHDIDGQWLNKAWSPRLTDLRLGWESYGDGADTLWFDDVVVADSRVGC</sequence>
<dbReference type="GO" id="GO:0005975">
    <property type="term" value="P:carbohydrate metabolic process"/>
    <property type="evidence" value="ECO:0007669"/>
    <property type="project" value="InterPro"/>
</dbReference>
<keyword evidence="7" id="KW-1185">Reference proteome</keyword>
<dbReference type="InterPro" id="IPR001919">
    <property type="entry name" value="CBD2"/>
</dbReference>
<keyword evidence="2" id="KW-0326">Glycosidase</keyword>
<dbReference type="RefSeq" id="WP_094179633.1">
    <property type="nucleotide sequence ID" value="NZ_BJLP01000026.1"/>
</dbReference>
<evidence type="ECO:0000313" key="7">
    <source>
        <dbReference type="Proteomes" id="UP000315842"/>
    </source>
</evidence>
<dbReference type="PROSITE" id="PS51173">
    <property type="entry name" value="CBM2"/>
    <property type="match status" value="1"/>
</dbReference>
<dbReference type="Pfam" id="PF00553">
    <property type="entry name" value="CBM_2"/>
    <property type="match status" value="1"/>
</dbReference>
<dbReference type="Gene3D" id="2.60.120.200">
    <property type="match status" value="1"/>
</dbReference>
<evidence type="ECO:0000256" key="3">
    <source>
        <dbReference type="SAM" id="MobiDB-lite"/>
    </source>
</evidence>
<dbReference type="InterPro" id="IPR048955">
    <property type="entry name" value="Cip1-like_core"/>
</dbReference>
<proteinExistence type="predicted"/>
<dbReference type="SUPFAM" id="SSF49384">
    <property type="entry name" value="Carbohydrate-binding domain"/>
    <property type="match status" value="1"/>
</dbReference>
<dbReference type="InterPro" id="IPR012291">
    <property type="entry name" value="CBM2_carb-bd_dom_sf"/>
</dbReference>
<feature type="compositionally biased region" description="Acidic residues" evidence="3">
    <location>
        <begin position="152"/>
        <end position="173"/>
    </location>
</feature>
<keyword evidence="4" id="KW-0732">Signal</keyword>
<gene>
    <name evidence="6" type="ORF">CUD01_17440</name>
</gene>
<evidence type="ECO:0000256" key="2">
    <source>
        <dbReference type="ARBA" id="ARBA00023295"/>
    </source>
</evidence>
<dbReference type="GO" id="GO:0004553">
    <property type="term" value="F:hydrolase activity, hydrolyzing O-glycosyl compounds"/>
    <property type="evidence" value="ECO:0007669"/>
    <property type="project" value="InterPro"/>
</dbReference>
<feature type="domain" description="CBM2" evidence="5">
    <location>
        <begin position="34"/>
        <end position="141"/>
    </location>
</feature>
<accession>A0A4Y3KEE6</accession>
<comment type="caution">
    <text evidence="6">The sequence shown here is derived from an EMBL/GenBank/DDBJ whole genome shotgun (WGS) entry which is preliminary data.</text>
</comment>
<dbReference type="Pfam" id="PF21340">
    <property type="entry name" value="Polysacc_lyase-like"/>
    <property type="match status" value="1"/>
</dbReference>